<dbReference type="Proteomes" id="UP000697107">
    <property type="component" value="Unassembled WGS sequence"/>
</dbReference>
<dbReference type="VEuPathDB" id="FungiDB:PC110_g17708"/>
<comment type="caution">
    <text evidence="6">The sequence shown here is derived from an EMBL/GenBank/DDBJ whole genome shotgun (WGS) entry which is preliminary data.</text>
</comment>
<dbReference type="EMBL" id="RCML01001699">
    <property type="protein sequence ID" value="KAG2960884.1"/>
    <property type="molecule type" value="Genomic_DNA"/>
</dbReference>
<dbReference type="Proteomes" id="UP000735874">
    <property type="component" value="Unassembled WGS sequence"/>
</dbReference>
<dbReference type="Proteomes" id="UP000774804">
    <property type="component" value="Unassembled WGS sequence"/>
</dbReference>
<dbReference type="EMBL" id="RCMI01001262">
    <property type="protein sequence ID" value="KAG2887517.1"/>
    <property type="molecule type" value="Genomic_DNA"/>
</dbReference>
<evidence type="ECO:0000313" key="5">
    <source>
        <dbReference type="EMBL" id="KAG3206308.1"/>
    </source>
</evidence>
<reference evidence="5" key="2">
    <citation type="submission" date="2018-05" db="EMBL/GenBank/DDBJ databases">
        <title>Effector identification in a new, highly contiguous assembly of the strawberry crown rot pathogen Phytophthora cactorum.</title>
        <authorList>
            <person name="Armitage A.D."/>
            <person name="Nellist C.F."/>
            <person name="Bates H."/>
            <person name="Vickerstaff R.J."/>
            <person name="Harrison R.J."/>
        </authorList>
    </citation>
    <scope>NUCLEOTIDE SEQUENCE</scope>
    <source>
        <strain evidence="1">15-7</strain>
        <strain evidence="2">4032</strain>
        <strain evidence="3">4040</strain>
        <strain evidence="4">P415</strain>
        <strain evidence="5">P421</strain>
    </source>
</reference>
<dbReference type="AlphaFoldDB" id="A0A329RMC1"/>
<accession>A0A329RMC1</accession>
<keyword evidence="7" id="KW-1185">Reference proteome</keyword>
<evidence type="ECO:0000313" key="3">
    <source>
        <dbReference type="EMBL" id="KAG2931427.1"/>
    </source>
</evidence>
<dbReference type="Proteomes" id="UP000251314">
    <property type="component" value="Unassembled WGS sequence"/>
</dbReference>
<evidence type="ECO:0000313" key="1">
    <source>
        <dbReference type="EMBL" id="KAG2847051.1"/>
    </source>
</evidence>
<sequence length="57" mass="6379">MESDPTNVTDVDEVMSDFEEEESEAFDPADVLPSSLAEIEAIRKMRFMPSQEVEAPS</sequence>
<dbReference type="STRING" id="29920.A0A329RMC1"/>
<evidence type="ECO:0000313" key="2">
    <source>
        <dbReference type="EMBL" id="KAG2887517.1"/>
    </source>
</evidence>
<dbReference type="Proteomes" id="UP000760860">
    <property type="component" value="Unassembled WGS sequence"/>
</dbReference>
<protein>
    <submittedName>
        <fullName evidence="6">Uncharacterized protein</fullName>
    </submittedName>
</protein>
<name>A0A329RMC1_9STRA</name>
<dbReference type="Proteomes" id="UP000736787">
    <property type="component" value="Unassembled WGS sequence"/>
</dbReference>
<evidence type="ECO:0000313" key="7">
    <source>
        <dbReference type="Proteomes" id="UP000251314"/>
    </source>
</evidence>
<evidence type="ECO:0000313" key="6">
    <source>
        <dbReference type="EMBL" id="RAW25885.1"/>
    </source>
</evidence>
<dbReference type="EMBL" id="RCMK01000394">
    <property type="protein sequence ID" value="KAG2931427.1"/>
    <property type="molecule type" value="Genomic_DNA"/>
</dbReference>
<organism evidence="6 7">
    <name type="scientific">Phytophthora cactorum</name>
    <dbReference type="NCBI Taxonomy" id="29920"/>
    <lineage>
        <taxon>Eukaryota</taxon>
        <taxon>Sar</taxon>
        <taxon>Stramenopiles</taxon>
        <taxon>Oomycota</taxon>
        <taxon>Peronosporomycetes</taxon>
        <taxon>Peronosporales</taxon>
        <taxon>Peronosporaceae</taxon>
        <taxon>Phytophthora</taxon>
    </lineage>
</organism>
<reference evidence="6 7" key="1">
    <citation type="submission" date="2018-01" db="EMBL/GenBank/DDBJ databases">
        <title>Draft genome of the strawberry crown rot pathogen Phytophthora cactorum.</title>
        <authorList>
            <person name="Armitage A.D."/>
            <person name="Lysoe E."/>
            <person name="Nellist C.F."/>
            <person name="Harrison R.J."/>
            <person name="Brurberg M.B."/>
        </authorList>
    </citation>
    <scope>NUCLEOTIDE SEQUENCE [LARGE SCALE GENOMIC DNA]</scope>
    <source>
        <strain evidence="6 7">10300</strain>
    </source>
</reference>
<gene>
    <name evidence="6" type="ORF">PC110_g17708</name>
    <name evidence="1" type="ORF">PC113_g17863</name>
    <name evidence="2" type="ORF">PC115_g20303</name>
    <name evidence="3" type="ORF">PC117_g13470</name>
    <name evidence="4" type="ORF">PC118_g22268</name>
    <name evidence="5" type="ORF">PC129_g21770</name>
</gene>
<dbReference type="EMBL" id="RCMV01001837">
    <property type="protein sequence ID" value="KAG3206308.1"/>
    <property type="molecule type" value="Genomic_DNA"/>
</dbReference>
<evidence type="ECO:0000313" key="4">
    <source>
        <dbReference type="EMBL" id="KAG2960884.1"/>
    </source>
</evidence>
<dbReference type="EMBL" id="MJFZ01000702">
    <property type="protein sequence ID" value="RAW25885.1"/>
    <property type="molecule type" value="Genomic_DNA"/>
</dbReference>
<proteinExistence type="predicted"/>
<dbReference type="EMBL" id="RCMG01000799">
    <property type="protein sequence ID" value="KAG2847051.1"/>
    <property type="molecule type" value="Genomic_DNA"/>
</dbReference>